<comment type="similarity">
    <text evidence="2">Belongs to the binding-protein-dependent transport system permease family. CysTW subfamily.</text>
</comment>
<evidence type="ECO:0000256" key="1">
    <source>
        <dbReference type="ARBA" id="ARBA00004651"/>
    </source>
</evidence>
<gene>
    <name evidence="10" type="ORF">VW23_009560</name>
</gene>
<dbReference type="SUPFAM" id="SSF161098">
    <property type="entry name" value="MetI-like"/>
    <property type="match status" value="1"/>
</dbReference>
<dbReference type="GO" id="GO:0005886">
    <property type="term" value="C:plasma membrane"/>
    <property type="evidence" value="ECO:0007669"/>
    <property type="project" value="UniProtKB-SubCell"/>
</dbReference>
<feature type="transmembrane region" description="Helical" evidence="8">
    <location>
        <begin position="252"/>
        <end position="275"/>
    </location>
</feature>
<proteinExistence type="inferred from homology"/>
<dbReference type="OrthoDB" id="44077at2"/>
<dbReference type="Proteomes" id="UP000095463">
    <property type="component" value="Unassembled WGS sequence"/>
</dbReference>
<evidence type="ECO:0000256" key="8">
    <source>
        <dbReference type="RuleBase" id="RU363032"/>
    </source>
</evidence>
<dbReference type="GO" id="GO:0055085">
    <property type="term" value="P:transmembrane transport"/>
    <property type="evidence" value="ECO:0007669"/>
    <property type="project" value="InterPro"/>
</dbReference>
<accession>A0A1E5XWA9</accession>
<keyword evidence="4" id="KW-1003">Cell membrane</keyword>
<comment type="caution">
    <text evidence="10">The sequence shown here is derived from an EMBL/GenBank/DDBJ whole genome shotgun (WGS) entry which is preliminary data.</text>
</comment>
<feature type="transmembrane region" description="Helical" evidence="8">
    <location>
        <begin position="12"/>
        <end position="31"/>
    </location>
</feature>
<organism evidence="10 11">
    <name type="scientific">Devosia insulae DS-56</name>
    <dbReference type="NCBI Taxonomy" id="1116389"/>
    <lineage>
        <taxon>Bacteria</taxon>
        <taxon>Pseudomonadati</taxon>
        <taxon>Pseudomonadota</taxon>
        <taxon>Alphaproteobacteria</taxon>
        <taxon>Hyphomicrobiales</taxon>
        <taxon>Devosiaceae</taxon>
        <taxon>Devosia</taxon>
    </lineage>
</organism>
<dbReference type="Pfam" id="PF00528">
    <property type="entry name" value="BPD_transp_1"/>
    <property type="match status" value="1"/>
</dbReference>
<dbReference type="EMBL" id="LAJE02000051">
    <property type="protein sequence ID" value="OEO32862.1"/>
    <property type="molecule type" value="Genomic_DNA"/>
</dbReference>
<evidence type="ECO:0000256" key="7">
    <source>
        <dbReference type="ARBA" id="ARBA00023136"/>
    </source>
</evidence>
<dbReference type="InterPro" id="IPR000515">
    <property type="entry name" value="MetI-like"/>
</dbReference>
<comment type="subcellular location">
    <subcellularLocation>
        <location evidence="1 8">Cell membrane</location>
        <topology evidence="1 8">Multi-pass membrane protein</topology>
    </subcellularLocation>
</comment>
<dbReference type="PANTHER" id="PTHR42929:SF1">
    <property type="entry name" value="INNER MEMBRANE ABC TRANSPORTER PERMEASE PROTEIN YDCU-RELATED"/>
    <property type="match status" value="1"/>
</dbReference>
<evidence type="ECO:0000256" key="6">
    <source>
        <dbReference type="ARBA" id="ARBA00022989"/>
    </source>
</evidence>
<dbReference type="PANTHER" id="PTHR42929">
    <property type="entry name" value="INNER MEMBRANE ABC TRANSPORTER PERMEASE PROTEIN YDCU-RELATED-RELATED"/>
    <property type="match status" value="1"/>
</dbReference>
<feature type="transmembrane region" description="Helical" evidence="8">
    <location>
        <begin position="149"/>
        <end position="176"/>
    </location>
</feature>
<dbReference type="PROSITE" id="PS50928">
    <property type="entry name" value="ABC_TM1"/>
    <property type="match status" value="1"/>
</dbReference>
<feature type="transmembrane region" description="Helical" evidence="8">
    <location>
        <begin position="103"/>
        <end position="124"/>
    </location>
</feature>
<dbReference type="RefSeq" id="WP_069908017.1">
    <property type="nucleotide sequence ID" value="NZ_LAJE02000051.1"/>
</dbReference>
<keyword evidence="7 8" id="KW-0472">Membrane</keyword>
<sequence>MNEGKVKLTTLLLCLLPGVGYLLALFGLPLLRVVYGSFTSNEAGAAALTLDTWAQLLANPVFTDGLWFSLWLGIAPTIVSLMISLPLSALMQANESSRNLFGTLYKIPLVVPGIVAGFLVLIILDRGGMATRLLAPFGIALPRLVRDEWAIGAIIASAWKTVPFMTLIIAGAMASINKDILAAARTLGAGRLTIIARIQLPLAQPGITAAVLLSFIGSLGSYVIPSLLGPTYPLPLSVHMFDEGFKKGNWPMVYAMGTLLSVMAIAVLLAYYAIIGSLGRSKAAKG</sequence>
<feature type="domain" description="ABC transmembrane type-1" evidence="9">
    <location>
        <begin position="66"/>
        <end position="271"/>
    </location>
</feature>
<dbReference type="AlphaFoldDB" id="A0A1E5XWA9"/>
<keyword evidence="11" id="KW-1185">Reference proteome</keyword>
<dbReference type="CDD" id="cd06261">
    <property type="entry name" value="TM_PBP2"/>
    <property type="match status" value="1"/>
</dbReference>
<feature type="transmembrane region" description="Helical" evidence="8">
    <location>
        <begin position="207"/>
        <end position="232"/>
    </location>
</feature>
<protein>
    <recommendedName>
        <fullName evidence="9">ABC transmembrane type-1 domain-containing protein</fullName>
    </recommendedName>
</protein>
<evidence type="ECO:0000256" key="5">
    <source>
        <dbReference type="ARBA" id="ARBA00022692"/>
    </source>
</evidence>
<reference evidence="10 11" key="1">
    <citation type="journal article" date="2015" name="Genome Announc.">
        <title>Genome Assemblies of Three Soil-Associated Devosia species: D. insulae, D. limi, and D. soli.</title>
        <authorList>
            <person name="Hassan Y.I."/>
            <person name="Lepp D."/>
            <person name="Zhou T."/>
        </authorList>
    </citation>
    <scope>NUCLEOTIDE SEQUENCE [LARGE SCALE GENOMIC DNA]</scope>
    <source>
        <strain evidence="10 11">DS-56</strain>
    </source>
</reference>
<keyword evidence="3 8" id="KW-0813">Transport</keyword>
<evidence type="ECO:0000256" key="4">
    <source>
        <dbReference type="ARBA" id="ARBA00022475"/>
    </source>
</evidence>
<evidence type="ECO:0000259" key="9">
    <source>
        <dbReference type="PROSITE" id="PS50928"/>
    </source>
</evidence>
<evidence type="ECO:0000256" key="3">
    <source>
        <dbReference type="ARBA" id="ARBA00022448"/>
    </source>
</evidence>
<keyword evidence="6 8" id="KW-1133">Transmembrane helix</keyword>
<dbReference type="Gene3D" id="1.10.3720.10">
    <property type="entry name" value="MetI-like"/>
    <property type="match status" value="1"/>
</dbReference>
<evidence type="ECO:0000256" key="2">
    <source>
        <dbReference type="ARBA" id="ARBA00007069"/>
    </source>
</evidence>
<name>A0A1E5XWA9_9HYPH</name>
<evidence type="ECO:0000313" key="10">
    <source>
        <dbReference type="EMBL" id="OEO32862.1"/>
    </source>
</evidence>
<keyword evidence="5 8" id="KW-0812">Transmembrane</keyword>
<feature type="transmembrane region" description="Helical" evidence="8">
    <location>
        <begin position="66"/>
        <end position="91"/>
    </location>
</feature>
<dbReference type="InterPro" id="IPR035906">
    <property type="entry name" value="MetI-like_sf"/>
</dbReference>
<evidence type="ECO:0000313" key="11">
    <source>
        <dbReference type="Proteomes" id="UP000095463"/>
    </source>
</evidence>